<dbReference type="PANTHER" id="PTHR26379">
    <property type="entry name" value="BTB/POZ AND MATH DOMAIN-CONTAINING PROTEIN 1"/>
    <property type="match status" value="1"/>
</dbReference>
<protein>
    <recommendedName>
        <fullName evidence="3">BTB domain-containing protein</fullName>
    </recommendedName>
</protein>
<dbReference type="GO" id="GO:0016567">
    <property type="term" value="P:protein ubiquitination"/>
    <property type="evidence" value="ECO:0007669"/>
    <property type="project" value="InterPro"/>
</dbReference>
<organism evidence="4 5">
    <name type="scientific">Setaria italica</name>
    <name type="common">Foxtail millet</name>
    <name type="synonym">Panicum italicum</name>
    <dbReference type="NCBI Taxonomy" id="4555"/>
    <lineage>
        <taxon>Eukaryota</taxon>
        <taxon>Viridiplantae</taxon>
        <taxon>Streptophyta</taxon>
        <taxon>Embryophyta</taxon>
        <taxon>Tracheophyta</taxon>
        <taxon>Spermatophyta</taxon>
        <taxon>Magnoliopsida</taxon>
        <taxon>Liliopsida</taxon>
        <taxon>Poales</taxon>
        <taxon>Poaceae</taxon>
        <taxon>PACMAD clade</taxon>
        <taxon>Panicoideae</taxon>
        <taxon>Panicodae</taxon>
        <taxon>Paniceae</taxon>
        <taxon>Cenchrinae</taxon>
        <taxon>Setaria</taxon>
    </lineage>
</organism>
<dbReference type="Gene3D" id="3.30.710.10">
    <property type="entry name" value="Potassium Channel Kv1.1, Chain A"/>
    <property type="match status" value="2"/>
</dbReference>
<dbReference type="eggNOG" id="KOG1987">
    <property type="taxonomic scope" value="Eukaryota"/>
</dbReference>
<dbReference type="SMART" id="SM00225">
    <property type="entry name" value="BTB"/>
    <property type="match status" value="1"/>
</dbReference>
<dbReference type="InterPro" id="IPR000210">
    <property type="entry name" value="BTB/POZ_dom"/>
</dbReference>
<sequence>MTRRIVCWAWAPWQSHRGLGSRGDHGRKGIITIVGNVGSCLLAAWRLWAAGCGSVSRREAESSPKREAESSRGTVSRRAAGAMDTCLFKKRSEVESSMYLQDDRLIIECNVTIFKESRVFETISCPKIQVPPSDIIENLGKLLETGKGSDVMFSVGGQTFMAHKFVLAMWSPCITIEEMQPSIFNALLYFIYTNSLPAMDDIVGGDRAEMIRHMLVAANRFAMGRLKLMCQSMLCDDLNVQNVATTLALVDQHHCDTLMDACIEFISSSTMDDVVATKGFVDLKRRCPSVLVDAFVRMSKQEHR</sequence>
<dbReference type="Gene3D" id="1.25.40.420">
    <property type="match status" value="1"/>
</dbReference>
<dbReference type="InParanoid" id="K3ZN22"/>
<dbReference type="InterPro" id="IPR011333">
    <property type="entry name" value="SKP1/BTB/POZ_sf"/>
</dbReference>
<dbReference type="InterPro" id="IPR056423">
    <property type="entry name" value="BACK_BPM_SPOP"/>
</dbReference>
<reference evidence="4" key="2">
    <citation type="submission" date="2018-08" db="UniProtKB">
        <authorList>
            <consortium name="EnsemblPlants"/>
        </authorList>
    </citation>
    <scope>IDENTIFICATION</scope>
    <source>
        <strain evidence="4">Yugu1</strain>
    </source>
</reference>
<dbReference type="Pfam" id="PF24570">
    <property type="entry name" value="BACK_BPM_SPOP"/>
    <property type="match status" value="1"/>
</dbReference>
<dbReference type="AlphaFoldDB" id="K3ZN22"/>
<dbReference type="SUPFAM" id="SSF54695">
    <property type="entry name" value="POZ domain"/>
    <property type="match status" value="1"/>
</dbReference>
<evidence type="ECO:0000259" key="3">
    <source>
        <dbReference type="PROSITE" id="PS50097"/>
    </source>
</evidence>
<evidence type="ECO:0000256" key="1">
    <source>
        <dbReference type="ARBA" id="ARBA00004906"/>
    </source>
</evidence>
<name>K3ZN22_SETIT</name>
<evidence type="ECO:0000313" key="5">
    <source>
        <dbReference type="Proteomes" id="UP000004995"/>
    </source>
</evidence>
<dbReference type="PANTHER" id="PTHR26379:SF438">
    <property type="entry name" value="OS08G0128700 PROTEIN"/>
    <property type="match status" value="1"/>
</dbReference>
<dbReference type="EnsemblPlants" id="KQK94868">
    <property type="protein sequence ID" value="KQK94868"/>
    <property type="gene ID" value="SETIT_027995mg"/>
</dbReference>
<dbReference type="Pfam" id="PF00651">
    <property type="entry name" value="BTB"/>
    <property type="match status" value="2"/>
</dbReference>
<dbReference type="HOGENOM" id="CLU_004253_2_3_1"/>
<feature type="domain" description="BTB" evidence="3">
    <location>
        <begin position="149"/>
        <end position="200"/>
    </location>
</feature>
<comment type="similarity">
    <text evidence="2">Belongs to the Tdpoz family.</text>
</comment>
<accession>K3ZN22</accession>
<dbReference type="InterPro" id="IPR045005">
    <property type="entry name" value="BPM1-6"/>
</dbReference>
<evidence type="ECO:0000313" key="4">
    <source>
        <dbReference type="EnsemblPlants" id="KQK94868"/>
    </source>
</evidence>
<keyword evidence="5" id="KW-1185">Reference proteome</keyword>
<dbReference type="PROSITE" id="PS50097">
    <property type="entry name" value="BTB"/>
    <property type="match status" value="1"/>
</dbReference>
<dbReference type="Gramene" id="KQK94868">
    <property type="protein sequence ID" value="KQK94868"/>
    <property type="gene ID" value="SETIT_027995mg"/>
</dbReference>
<dbReference type="Proteomes" id="UP000004995">
    <property type="component" value="Unassembled WGS sequence"/>
</dbReference>
<comment type="pathway">
    <text evidence="1">Protein modification; protein ubiquitination.</text>
</comment>
<evidence type="ECO:0000256" key="2">
    <source>
        <dbReference type="ARBA" id="ARBA00010846"/>
    </source>
</evidence>
<dbReference type="EMBL" id="AGNK02005019">
    <property type="status" value="NOT_ANNOTATED_CDS"/>
    <property type="molecule type" value="Genomic_DNA"/>
</dbReference>
<proteinExistence type="inferred from homology"/>
<reference evidence="5" key="1">
    <citation type="journal article" date="2012" name="Nat. Biotechnol.">
        <title>Reference genome sequence of the model plant Setaria.</title>
        <authorList>
            <person name="Bennetzen J.L."/>
            <person name="Schmutz J."/>
            <person name="Wang H."/>
            <person name="Percifield R."/>
            <person name="Hawkins J."/>
            <person name="Pontaroli A.C."/>
            <person name="Estep M."/>
            <person name="Feng L."/>
            <person name="Vaughn J.N."/>
            <person name="Grimwood J."/>
            <person name="Jenkins J."/>
            <person name="Barry K."/>
            <person name="Lindquist E."/>
            <person name="Hellsten U."/>
            <person name="Deshpande S."/>
            <person name="Wang X."/>
            <person name="Wu X."/>
            <person name="Mitros T."/>
            <person name="Triplett J."/>
            <person name="Yang X."/>
            <person name="Ye C.Y."/>
            <person name="Mauro-Herrera M."/>
            <person name="Wang L."/>
            <person name="Li P."/>
            <person name="Sharma M."/>
            <person name="Sharma R."/>
            <person name="Ronald P.C."/>
            <person name="Panaud O."/>
            <person name="Kellogg E.A."/>
            <person name="Brutnell T.P."/>
            <person name="Doust A.N."/>
            <person name="Tuskan G.A."/>
            <person name="Rokhsar D."/>
            <person name="Devos K.M."/>
        </authorList>
    </citation>
    <scope>NUCLEOTIDE SEQUENCE [LARGE SCALE GENOMIC DNA]</scope>
    <source>
        <strain evidence="5">cv. Yugu1</strain>
    </source>
</reference>